<accession>A0A937FFS5</accession>
<dbReference type="AlphaFoldDB" id="A0A937FFS5"/>
<dbReference type="Pfam" id="PF04294">
    <property type="entry name" value="VanW"/>
    <property type="match status" value="1"/>
</dbReference>
<name>A0A937FFS5_9CLOT</name>
<dbReference type="RefSeq" id="WP_202767900.1">
    <property type="nucleotide sequence ID" value="NZ_JAESWA010000022.1"/>
</dbReference>
<comment type="caution">
    <text evidence="3">The sequence shown here is derived from an EMBL/GenBank/DDBJ whole genome shotgun (WGS) entry which is preliminary data.</text>
</comment>
<dbReference type="Pfam" id="PF12229">
    <property type="entry name" value="PG_binding_4"/>
    <property type="match status" value="1"/>
</dbReference>
<reference evidence="3" key="1">
    <citation type="submission" date="2021-01" db="EMBL/GenBank/DDBJ databases">
        <title>Genome public.</title>
        <authorList>
            <person name="Liu C."/>
            <person name="Sun Q."/>
        </authorList>
    </citation>
    <scope>NUCLEOTIDE SEQUENCE</scope>
    <source>
        <strain evidence="3">YIM B02565</strain>
    </source>
</reference>
<evidence type="ECO:0000313" key="3">
    <source>
        <dbReference type="EMBL" id="MBL4932554.1"/>
    </source>
</evidence>
<dbReference type="PROSITE" id="PS51109">
    <property type="entry name" value="G5"/>
    <property type="match status" value="1"/>
</dbReference>
<evidence type="ECO:0000256" key="1">
    <source>
        <dbReference type="ARBA" id="ARBA00022729"/>
    </source>
</evidence>
<evidence type="ECO:0000259" key="2">
    <source>
        <dbReference type="PROSITE" id="PS51109"/>
    </source>
</evidence>
<dbReference type="InterPro" id="IPR022029">
    <property type="entry name" value="YoaR-like_PG-bd"/>
</dbReference>
<dbReference type="SMART" id="SM01208">
    <property type="entry name" value="G5"/>
    <property type="match status" value="1"/>
</dbReference>
<feature type="domain" description="G5" evidence="2">
    <location>
        <begin position="383"/>
        <end position="462"/>
    </location>
</feature>
<dbReference type="InterPro" id="IPR007391">
    <property type="entry name" value="Vancomycin_resist_VanW"/>
</dbReference>
<sequence length="475" mass="52603">MMKKDSKKNKFRINKKVVVPILVIIAVILSGTSAYALFTNSKIKSWSDQVYPGVKVQGVDLSGKTKEQVLQILKDNFVDKIKDKKINLKVNDTSFSLGYSELSTEFDVEKTANDALAVGKDSSFFGKKAWIDGKNNKNLSIDFKYDEKKLDAFKQKVTSEMNKPAKDASISISNGNISITPEQNGVKINEDELTSKLKESINGEIGKDTEIAMTTVEDKPSITKDQLSKITGKMSSYQTSYATSNPGRSTNVELATSHINGKLLMPGDTFSYNETVGERTYARGFKDAAIFVGDKVEDGLGGGICQVSTTLYRAVMAANIRSVERTNHSMPTSYSQPGLDATVVWGVLDYKFKNTYDFPVYVEAYTASRNVYVNIYGNVESMQGKTYQLVAENLETIQPTTTTVDDPTLPEGETQWDKKPVVGYKVRSYQVTYQGGKEINRETIATDTYRKVDGVLKRGTKKVEQPKAPADNKTS</sequence>
<organism evidence="3 4">
    <name type="scientific">Clostridium paridis</name>
    <dbReference type="NCBI Taxonomy" id="2803863"/>
    <lineage>
        <taxon>Bacteria</taxon>
        <taxon>Bacillati</taxon>
        <taxon>Bacillota</taxon>
        <taxon>Clostridia</taxon>
        <taxon>Eubacteriales</taxon>
        <taxon>Clostridiaceae</taxon>
        <taxon>Clostridium</taxon>
    </lineage>
</organism>
<dbReference type="Gene3D" id="2.20.230.10">
    <property type="entry name" value="Resuscitation-promoting factor rpfb"/>
    <property type="match status" value="1"/>
</dbReference>
<dbReference type="InterPro" id="IPR011098">
    <property type="entry name" value="G5_dom"/>
</dbReference>
<dbReference type="EMBL" id="JAESWA010000022">
    <property type="protein sequence ID" value="MBL4932554.1"/>
    <property type="molecule type" value="Genomic_DNA"/>
</dbReference>
<gene>
    <name evidence="3" type="ORF">JK634_12095</name>
</gene>
<dbReference type="PANTHER" id="PTHR35788:SF1">
    <property type="entry name" value="EXPORTED PROTEIN"/>
    <property type="match status" value="1"/>
</dbReference>
<protein>
    <submittedName>
        <fullName evidence="3">VanW family protein</fullName>
    </submittedName>
</protein>
<proteinExistence type="predicted"/>
<evidence type="ECO:0000313" key="4">
    <source>
        <dbReference type="Proteomes" id="UP000623681"/>
    </source>
</evidence>
<keyword evidence="4" id="KW-1185">Reference proteome</keyword>
<keyword evidence="1" id="KW-0732">Signal</keyword>
<dbReference type="PANTHER" id="PTHR35788">
    <property type="entry name" value="EXPORTED PROTEIN-RELATED"/>
    <property type="match status" value="1"/>
</dbReference>
<dbReference type="InterPro" id="IPR052913">
    <property type="entry name" value="Glycopeptide_resist_protein"/>
</dbReference>
<dbReference type="Pfam" id="PF07501">
    <property type="entry name" value="G5"/>
    <property type="match status" value="1"/>
</dbReference>
<dbReference type="Proteomes" id="UP000623681">
    <property type="component" value="Unassembled WGS sequence"/>
</dbReference>